<evidence type="ECO:0000313" key="2">
    <source>
        <dbReference type="Proteomes" id="UP000004986"/>
    </source>
</evidence>
<dbReference type="EMBL" id="AEAI01004674">
    <property type="protein sequence ID" value="EGH49755.1"/>
    <property type="molecule type" value="Genomic_DNA"/>
</dbReference>
<feature type="non-terminal residue" evidence="1">
    <location>
        <position position="38"/>
    </location>
</feature>
<keyword evidence="2" id="KW-1185">Reference proteome</keyword>
<dbReference type="Proteomes" id="UP000004986">
    <property type="component" value="Unassembled WGS sequence"/>
</dbReference>
<dbReference type="AlphaFoldDB" id="F3GRQ2"/>
<feature type="non-terminal residue" evidence="1">
    <location>
        <position position="1"/>
    </location>
</feature>
<name>F3GRQ2_PSESJ</name>
<protein>
    <submittedName>
        <fullName evidence="1">Uncharacterized protein</fullName>
    </submittedName>
</protein>
<evidence type="ECO:0000313" key="1">
    <source>
        <dbReference type="EMBL" id="EGH49755.1"/>
    </source>
</evidence>
<reference evidence="1 2" key="1">
    <citation type="journal article" date="2011" name="PLoS Pathog.">
        <title>Dynamic evolution of pathogenicity revealed by sequencing and comparative genomics of 19 Pseudomonas syringae isolates.</title>
        <authorList>
            <person name="Baltrus D.A."/>
            <person name="Nishimura M.T."/>
            <person name="Romanchuk A."/>
            <person name="Chang J.H."/>
            <person name="Mukhtar M.S."/>
            <person name="Cherkis K."/>
            <person name="Roach J."/>
            <person name="Grant S.R."/>
            <person name="Jones C.D."/>
            <person name="Dangl J.L."/>
        </authorList>
    </citation>
    <scope>NUCLEOTIDE SEQUENCE [LARGE SCALE GENOMIC DNA]</scope>
    <source>
        <strain evidence="1 2">1704B</strain>
    </source>
</reference>
<proteinExistence type="predicted"/>
<comment type="caution">
    <text evidence="1">The sequence shown here is derived from an EMBL/GenBank/DDBJ whole genome shotgun (WGS) entry which is preliminary data.</text>
</comment>
<sequence>PDGGGMLLMDRLFRRRGLTTARIGPLERLAYIGSSAMG</sequence>
<accession>F3GRQ2</accession>
<gene>
    <name evidence="1" type="ORF">PSYPI_48113</name>
</gene>
<organism evidence="1 2">
    <name type="scientific">Pseudomonas syringae pv. pisi str. 1704B</name>
    <dbReference type="NCBI Taxonomy" id="629263"/>
    <lineage>
        <taxon>Bacteria</taxon>
        <taxon>Pseudomonadati</taxon>
        <taxon>Pseudomonadota</taxon>
        <taxon>Gammaproteobacteria</taxon>
        <taxon>Pseudomonadales</taxon>
        <taxon>Pseudomonadaceae</taxon>
        <taxon>Pseudomonas</taxon>
        <taxon>Pseudomonas syringae</taxon>
    </lineage>
</organism>